<proteinExistence type="predicted"/>
<evidence type="ECO:0000313" key="2">
    <source>
        <dbReference type="Proteomes" id="UP000823388"/>
    </source>
</evidence>
<dbReference type="Proteomes" id="UP000823388">
    <property type="component" value="Chromosome 4K"/>
</dbReference>
<organism evidence="1 2">
    <name type="scientific">Panicum virgatum</name>
    <name type="common">Blackwell switchgrass</name>
    <dbReference type="NCBI Taxonomy" id="38727"/>
    <lineage>
        <taxon>Eukaryota</taxon>
        <taxon>Viridiplantae</taxon>
        <taxon>Streptophyta</taxon>
        <taxon>Embryophyta</taxon>
        <taxon>Tracheophyta</taxon>
        <taxon>Spermatophyta</taxon>
        <taxon>Magnoliopsida</taxon>
        <taxon>Liliopsida</taxon>
        <taxon>Poales</taxon>
        <taxon>Poaceae</taxon>
        <taxon>PACMAD clade</taxon>
        <taxon>Panicoideae</taxon>
        <taxon>Panicodae</taxon>
        <taxon>Paniceae</taxon>
        <taxon>Panicinae</taxon>
        <taxon>Panicum</taxon>
        <taxon>Panicum sect. Hiantes</taxon>
    </lineage>
</organism>
<reference evidence="1 2" key="1">
    <citation type="submission" date="2020-05" db="EMBL/GenBank/DDBJ databases">
        <title>WGS assembly of Panicum virgatum.</title>
        <authorList>
            <person name="Lovell J.T."/>
            <person name="Jenkins J."/>
            <person name="Shu S."/>
            <person name="Juenger T.E."/>
            <person name="Schmutz J."/>
        </authorList>
    </citation>
    <scope>NUCLEOTIDE SEQUENCE [LARGE SCALE GENOMIC DNA]</scope>
    <source>
        <strain evidence="2">cv. AP13</strain>
    </source>
</reference>
<sequence>MEKNRIVKQLLTKRYLRKQILTGKATCNEQ</sequence>
<dbReference type="EMBL" id="CM029043">
    <property type="protein sequence ID" value="KAG2610569.1"/>
    <property type="molecule type" value="Genomic_DNA"/>
</dbReference>
<comment type="caution">
    <text evidence="1">The sequence shown here is derived from an EMBL/GenBank/DDBJ whole genome shotgun (WGS) entry which is preliminary data.</text>
</comment>
<gene>
    <name evidence="1" type="ORF">PVAP13_4KG202662</name>
</gene>
<name>A0A8T0TRQ8_PANVG</name>
<dbReference type="AlphaFoldDB" id="A0A8T0TRQ8"/>
<evidence type="ECO:0000313" key="1">
    <source>
        <dbReference type="EMBL" id="KAG2610569.1"/>
    </source>
</evidence>
<protein>
    <submittedName>
        <fullName evidence="1">Uncharacterized protein</fullName>
    </submittedName>
</protein>
<keyword evidence="2" id="KW-1185">Reference proteome</keyword>
<accession>A0A8T0TRQ8</accession>